<dbReference type="PANTHER" id="PTHR42345:SF2">
    <property type="entry name" value="HELICASE-LIKE PROTEIN"/>
    <property type="match status" value="1"/>
</dbReference>
<dbReference type="InterPro" id="IPR038305">
    <property type="entry name" value="HeLo_sf"/>
</dbReference>
<evidence type="ECO:0000313" key="6">
    <source>
        <dbReference type="Proteomes" id="UP000018087"/>
    </source>
</evidence>
<accession>U7PPL4</accession>
<dbReference type="InterPro" id="IPR011990">
    <property type="entry name" value="TPR-like_helical_dom_sf"/>
</dbReference>
<feature type="compositionally biased region" description="Polar residues" evidence="2">
    <location>
        <begin position="268"/>
        <end position="278"/>
    </location>
</feature>
<feature type="domain" description="Prion-inhibition and propagation HeLo" evidence="4">
    <location>
        <begin position="9"/>
        <end position="215"/>
    </location>
</feature>
<feature type="repeat" description="TPR" evidence="1">
    <location>
        <begin position="664"/>
        <end position="697"/>
    </location>
</feature>
<evidence type="ECO:0000256" key="2">
    <source>
        <dbReference type="SAM" id="MobiDB-lite"/>
    </source>
</evidence>
<protein>
    <recommendedName>
        <fullName evidence="4">Prion-inhibition and propagation HeLo domain-containing protein</fullName>
    </recommendedName>
</protein>
<feature type="signal peptide" evidence="3">
    <location>
        <begin position="1"/>
        <end position="23"/>
    </location>
</feature>
<dbReference type="AlphaFoldDB" id="U7PPL4"/>
<dbReference type="InterPro" id="IPR019734">
    <property type="entry name" value="TPR_rpt"/>
</dbReference>
<dbReference type="InterPro" id="IPR029498">
    <property type="entry name" value="HeLo_dom"/>
</dbReference>
<dbReference type="SUPFAM" id="SSF48452">
    <property type="entry name" value="TPR-like"/>
    <property type="match status" value="1"/>
</dbReference>
<keyword evidence="6" id="KW-1185">Reference proteome</keyword>
<dbReference type="PROSITE" id="PS50005">
    <property type="entry name" value="TPR"/>
    <property type="match status" value="2"/>
</dbReference>
<keyword evidence="3" id="KW-0732">Signal</keyword>
<evidence type="ECO:0000313" key="5">
    <source>
        <dbReference type="EMBL" id="ERS97527.1"/>
    </source>
</evidence>
<dbReference type="eggNOG" id="KOG0553">
    <property type="taxonomic scope" value="Eukaryota"/>
</dbReference>
<reference evidence="6" key="1">
    <citation type="journal article" date="2014" name="Genome Announc.">
        <title>Genome sequence of the pathogenic fungus Sporothrix schenckii (ATCC 58251).</title>
        <authorList>
            <person name="Cuomo C.A."/>
            <person name="Rodriguez-Del Valle N."/>
            <person name="Perez-Sanchez L."/>
            <person name="Abouelleil A."/>
            <person name="Goldberg J."/>
            <person name="Young S."/>
            <person name="Zeng Q."/>
            <person name="Birren B.W."/>
        </authorList>
    </citation>
    <scope>NUCLEOTIDE SEQUENCE [LARGE SCALE GENOMIC DNA]</scope>
    <source>
        <strain evidence="6">ATCC 58251 / de Perez 2211183</strain>
    </source>
</reference>
<feature type="region of interest" description="Disordered" evidence="2">
    <location>
        <begin position="266"/>
        <end position="290"/>
    </location>
</feature>
<feature type="repeat" description="TPR" evidence="1">
    <location>
        <begin position="596"/>
        <end position="629"/>
    </location>
</feature>
<dbReference type="PANTHER" id="PTHR42345">
    <property type="entry name" value="TPR_REGION DOMAIN-CONTAINING PROTEIN"/>
    <property type="match status" value="1"/>
</dbReference>
<dbReference type="EMBL" id="KI440847">
    <property type="protein sequence ID" value="ERS97527.1"/>
    <property type="molecule type" value="Genomic_DNA"/>
</dbReference>
<keyword evidence="1" id="KW-0802">TPR repeat</keyword>
<evidence type="ECO:0000259" key="4">
    <source>
        <dbReference type="Pfam" id="PF14479"/>
    </source>
</evidence>
<name>U7PPL4_SPOS1</name>
<dbReference type="Proteomes" id="UP000018087">
    <property type="component" value="Unassembled WGS sequence"/>
</dbReference>
<dbReference type="OrthoDB" id="20872at2759"/>
<evidence type="ECO:0000256" key="3">
    <source>
        <dbReference type="SAM" id="SignalP"/>
    </source>
</evidence>
<dbReference type="Gene3D" id="1.25.40.10">
    <property type="entry name" value="Tetratricopeptide repeat domain"/>
    <property type="match status" value="1"/>
</dbReference>
<sequence>MAEITGLLLGVAALWETCVQIYGAVDSARHYGLEYELLAIKFEVERVRLVCWGDAVGLGGIRRPAADESQPPADARLSRDEVRSAVYAILGCIQHCFDNIDRLHDQYGLQPSHELTPQAERELAVVQQQRDLTRVFKRAYAGIRRMAQERQAGTTIKGKALWAVRDRKRFTVLIAELRGFNDSLVSLFPGAKSQVAQVMKHDINVAVEINDLQLLQEAMASDHGDLSELASIRLESLGATVSAQTERIPRTSSDHDPKAADQIREQNDPNTQEQSEAIPSNAEAGPPDFDEWTSRLEDFQLFMDKKASGALVTGIYSGFAHVSASVHWSGHSERLSRYDLQDKGRASSAVHNAFILQENQVHEKKKASREYETFDDEDYILFDTESHSNYENIQPGTVTIKGYGLECWDFEKTRVRETILVNYAQLPVLSASTILRRLHEVQENRSKFGWNPTEENLNLKDVVGRSVNFTYYDQNAAQHSNRDIIGDLYSVLNRDDIFVDFNTTSSIQRHRAMGPNTAGHFGLWDFLRQIIVAWELDARLKITDDASSHSGFTPRILASLIVSDLWLKNVQIVLQDANADIGDVKRPQTEAEKSKADELKNMGNEALKNKEYQKAADLYGEAIAIDNGNAVYRCNKSAALMKLNKPDKAGHEAYVATCLDATYAKAWSCLGMAFLEMGLAKRAKLAYENALAMAGNDATVNMRGGLKAARDEITRSIRAINDEKDKEKQHLLRNKFLDQDWDIYGKMVQLHSLVHERQVDGLLLFARRMKWPYMKEVRDTAEDVYSNMRGGAIINIHLHDWLYGMMLPGKWFAFKIMAALVLCSPTVKAQMGVSPYFDCGVVLPTRSYWRVRTVLGRVLGCLPGVVSLCGWIGPCPTVTFVPSTAADKADVKADVSPCYARIKARHIALATSNSDYGAVAATAYGMPQMRSTEEIEPYMEEIRYASNWIVPEPPVHDMSTCETTTIELKALPLEADAAKRASRGALADKDVIMETQYRASITFAIDNNQGPVTYRLYTNPVFVTPPPCRDGPHPIHLRDLSRFQKNIWSAEQLKDHTADDLGPDDVLTINATGTGAEVLARTWCSENGKCAVVRRANGPCFVCALRAANRGGLDIGVLIWVE</sequence>
<evidence type="ECO:0000256" key="1">
    <source>
        <dbReference type="PROSITE-ProRule" id="PRU00339"/>
    </source>
</evidence>
<dbReference type="Gene3D" id="1.20.120.1020">
    <property type="entry name" value="Prion-inhibition and propagation, HeLo domain"/>
    <property type="match status" value="1"/>
</dbReference>
<organism evidence="5 6">
    <name type="scientific">Sporothrix schenckii (strain ATCC 58251 / de Perez 2211183)</name>
    <name type="common">Rose-picker's disease fungus</name>
    <dbReference type="NCBI Taxonomy" id="1391915"/>
    <lineage>
        <taxon>Eukaryota</taxon>
        <taxon>Fungi</taxon>
        <taxon>Dikarya</taxon>
        <taxon>Ascomycota</taxon>
        <taxon>Pezizomycotina</taxon>
        <taxon>Sordariomycetes</taxon>
        <taxon>Sordariomycetidae</taxon>
        <taxon>Ophiostomatales</taxon>
        <taxon>Ophiostomataceae</taxon>
        <taxon>Sporothrix</taxon>
    </lineage>
</organism>
<proteinExistence type="predicted"/>
<dbReference type="STRING" id="1391915.U7PPL4"/>
<feature type="chain" id="PRO_5004685500" description="Prion-inhibition and propagation HeLo domain-containing protein" evidence="3">
    <location>
        <begin position="24"/>
        <end position="1122"/>
    </location>
</feature>
<gene>
    <name evidence="5" type="ORF">HMPREF1624_05696</name>
</gene>
<dbReference type="Pfam" id="PF14479">
    <property type="entry name" value="HeLo"/>
    <property type="match status" value="1"/>
</dbReference>
<dbReference type="HOGENOM" id="CLU_011377_0_0_1"/>
<dbReference type="SMART" id="SM00028">
    <property type="entry name" value="TPR"/>
    <property type="match status" value="2"/>
</dbReference>